<sequence>MDHHLGRPDVTVPALPEGDLAAAGLNAVESAAYELVVAEPGATAAELDRSWIRREPLRDALEALTAAGLVRATESDPPTYTAVDPEVALDAPIRAYEARLRAARKHLHGLAAVHRAHSDLTDSTAVLEVVSGREAVLERLVRLRRTAETEILCLDKPPYLDGSGTTSGGVELLRRGVRSRTIYERSSLEQPGALRGLEQLITAGQQARVLPTLPVKLYLADGRYGLLIRRPLDERESAVLLRPCALLDALVHLFEGLWRSALPLRPSPAAPPSPRRTVEHRRLVALLLSGLTDEAIARQLGVGYRTAQRHIAALMASLGARTRFQAGVQAARREQQEQQP</sequence>
<dbReference type="Proteomes" id="UP000275865">
    <property type="component" value="Unassembled WGS sequence"/>
</dbReference>
<name>A0A3A9Y165_9ACTN</name>
<dbReference type="EMBL" id="RAZT01000008">
    <property type="protein sequence ID" value="RKN31181.1"/>
    <property type="molecule type" value="Genomic_DNA"/>
</dbReference>
<dbReference type="InterPro" id="IPR002831">
    <property type="entry name" value="Tscrpt_reg_TrmB_N"/>
</dbReference>
<dbReference type="GO" id="GO:0003677">
    <property type="term" value="F:DNA binding"/>
    <property type="evidence" value="ECO:0007669"/>
    <property type="project" value="InterPro"/>
</dbReference>
<dbReference type="PANTHER" id="PTHR34293">
    <property type="entry name" value="HTH-TYPE TRANSCRIPTIONAL REGULATOR TRMBL2"/>
    <property type="match status" value="1"/>
</dbReference>
<comment type="caution">
    <text evidence="2">The sequence shown here is derived from an EMBL/GenBank/DDBJ whole genome shotgun (WGS) entry which is preliminary data.</text>
</comment>
<accession>A0A3A9Y165</accession>
<dbReference type="AlphaFoldDB" id="A0A3A9Y165"/>
<feature type="domain" description="HTH luxR-type" evidence="1">
    <location>
        <begin position="269"/>
        <end position="330"/>
    </location>
</feature>
<proteinExistence type="predicted"/>
<dbReference type="InterPro" id="IPR016032">
    <property type="entry name" value="Sig_transdc_resp-reg_C-effctor"/>
</dbReference>
<evidence type="ECO:0000313" key="2">
    <source>
        <dbReference type="EMBL" id="RKN31181.1"/>
    </source>
</evidence>
<gene>
    <name evidence="2" type="ORF">D7044_18255</name>
</gene>
<dbReference type="SUPFAM" id="SSF46894">
    <property type="entry name" value="C-terminal effector domain of the bipartite response regulators"/>
    <property type="match status" value="1"/>
</dbReference>
<dbReference type="InterPro" id="IPR036388">
    <property type="entry name" value="WH-like_DNA-bd_sf"/>
</dbReference>
<dbReference type="GO" id="GO:0006355">
    <property type="term" value="P:regulation of DNA-templated transcription"/>
    <property type="evidence" value="ECO:0007669"/>
    <property type="project" value="InterPro"/>
</dbReference>
<organism evidence="2 3">
    <name type="scientific">Micromonospora musae</name>
    <dbReference type="NCBI Taxonomy" id="1894970"/>
    <lineage>
        <taxon>Bacteria</taxon>
        <taxon>Bacillati</taxon>
        <taxon>Actinomycetota</taxon>
        <taxon>Actinomycetes</taxon>
        <taxon>Micromonosporales</taxon>
        <taxon>Micromonosporaceae</taxon>
        <taxon>Micromonospora</taxon>
    </lineage>
</organism>
<evidence type="ECO:0000313" key="3">
    <source>
        <dbReference type="Proteomes" id="UP000275865"/>
    </source>
</evidence>
<dbReference type="Pfam" id="PF01978">
    <property type="entry name" value="TrmB"/>
    <property type="match status" value="1"/>
</dbReference>
<evidence type="ECO:0000259" key="1">
    <source>
        <dbReference type="SMART" id="SM00421"/>
    </source>
</evidence>
<dbReference type="InterPro" id="IPR051797">
    <property type="entry name" value="TrmB-like"/>
</dbReference>
<dbReference type="SMART" id="SM00421">
    <property type="entry name" value="HTH_LUXR"/>
    <property type="match status" value="1"/>
</dbReference>
<protein>
    <recommendedName>
        <fullName evidence="1">HTH luxR-type domain-containing protein</fullName>
    </recommendedName>
</protein>
<dbReference type="Gene3D" id="1.10.10.10">
    <property type="entry name" value="Winged helix-like DNA-binding domain superfamily/Winged helix DNA-binding domain"/>
    <property type="match status" value="2"/>
</dbReference>
<dbReference type="PANTHER" id="PTHR34293:SF1">
    <property type="entry name" value="HTH-TYPE TRANSCRIPTIONAL REGULATOR TRMBL2"/>
    <property type="match status" value="1"/>
</dbReference>
<dbReference type="InterPro" id="IPR000792">
    <property type="entry name" value="Tscrpt_reg_LuxR_C"/>
</dbReference>
<reference evidence="2 3" key="1">
    <citation type="submission" date="2018-09" db="EMBL/GenBank/DDBJ databases">
        <title>Micromonospora sp. nov. MS1-9, isolated from a root of Musa sp.</title>
        <authorList>
            <person name="Kuncharoen N."/>
            <person name="Kudo T."/>
            <person name="Ohkuma M."/>
            <person name="Yuki M."/>
            <person name="Tanasupawat S."/>
        </authorList>
    </citation>
    <scope>NUCLEOTIDE SEQUENCE [LARGE SCALE GENOMIC DNA]</scope>
    <source>
        <strain evidence="2 3">MS1-9</strain>
    </source>
</reference>